<evidence type="ECO:0000256" key="4">
    <source>
        <dbReference type="ARBA" id="ARBA00022679"/>
    </source>
</evidence>
<dbReference type="AlphaFoldDB" id="A0A1I6CP70"/>
<dbReference type="SUPFAM" id="SSF55874">
    <property type="entry name" value="ATPase domain of HSP90 chaperone/DNA topoisomerase II/histidine kinase"/>
    <property type="match status" value="1"/>
</dbReference>
<keyword evidence="6" id="KW-0812">Transmembrane</keyword>
<evidence type="ECO:0000256" key="1">
    <source>
        <dbReference type="ARBA" id="ARBA00000085"/>
    </source>
</evidence>
<accession>A0A1I6CP70</accession>
<feature type="transmembrane region" description="Helical" evidence="6">
    <location>
        <begin position="12"/>
        <end position="34"/>
    </location>
</feature>
<dbReference type="InterPro" id="IPR036097">
    <property type="entry name" value="HisK_dim/P_sf"/>
</dbReference>
<evidence type="ECO:0000256" key="5">
    <source>
        <dbReference type="ARBA" id="ARBA00022777"/>
    </source>
</evidence>
<dbReference type="Gene3D" id="1.10.287.130">
    <property type="match status" value="1"/>
</dbReference>
<keyword evidence="4" id="KW-0808">Transferase</keyword>
<dbReference type="GO" id="GO:0000155">
    <property type="term" value="F:phosphorelay sensor kinase activity"/>
    <property type="evidence" value="ECO:0007669"/>
    <property type="project" value="InterPro"/>
</dbReference>
<dbReference type="CDD" id="cd00075">
    <property type="entry name" value="HATPase"/>
    <property type="match status" value="1"/>
</dbReference>
<keyword evidence="6" id="KW-0472">Membrane</keyword>
<dbReference type="InterPro" id="IPR004358">
    <property type="entry name" value="Sig_transdc_His_kin-like_C"/>
</dbReference>
<evidence type="ECO:0000256" key="3">
    <source>
        <dbReference type="ARBA" id="ARBA00022553"/>
    </source>
</evidence>
<keyword evidence="6" id="KW-1133">Transmembrane helix</keyword>
<evidence type="ECO:0000256" key="2">
    <source>
        <dbReference type="ARBA" id="ARBA00012438"/>
    </source>
</evidence>
<dbReference type="Gene3D" id="3.30.565.10">
    <property type="entry name" value="Histidine kinase-like ATPase, C-terminal domain"/>
    <property type="match status" value="1"/>
</dbReference>
<dbReference type="SMART" id="SM00387">
    <property type="entry name" value="HATPase_c"/>
    <property type="match status" value="1"/>
</dbReference>
<dbReference type="CDD" id="cd00082">
    <property type="entry name" value="HisKA"/>
    <property type="match status" value="1"/>
</dbReference>
<dbReference type="PRINTS" id="PR00344">
    <property type="entry name" value="BCTRLSENSOR"/>
</dbReference>
<organism evidence="8 9">
    <name type="scientific">Poseidonocella sedimentorum</name>
    <dbReference type="NCBI Taxonomy" id="871652"/>
    <lineage>
        <taxon>Bacteria</taxon>
        <taxon>Pseudomonadati</taxon>
        <taxon>Pseudomonadota</taxon>
        <taxon>Alphaproteobacteria</taxon>
        <taxon>Rhodobacterales</taxon>
        <taxon>Roseobacteraceae</taxon>
        <taxon>Poseidonocella</taxon>
    </lineage>
</organism>
<dbReference type="InterPro" id="IPR036890">
    <property type="entry name" value="HATPase_C_sf"/>
</dbReference>
<dbReference type="PROSITE" id="PS50109">
    <property type="entry name" value="HIS_KIN"/>
    <property type="match status" value="1"/>
</dbReference>
<dbReference type="Proteomes" id="UP000199302">
    <property type="component" value="Unassembled WGS sequence"/>
</dbReference>
<dbReference type="Pfam" id="PF02518">
    <property type="entry name" value="HATPase_c"/>
    <property type="match status" value="1"/>
</dbReference>
<dbReference type="SUPFAM" id="SSF47384">
    <property type="entry name" value="Homodimeric domain of signal transducing histidine kinase"/>
    <property type="match status" value="1"/>
</dbReference>
<keyword evidence="5 8" id="KW-0418">Kinase</keyword>
<sequence length="563" mass="60965">MTQTDRPDGMTRLIRVGAVALLGGIVAWICGLAVHERLEMRQMRRDAAVLADSFAHDLTRRLDVLSVAARGWTRDPALDLIIFQERASAMRFLISDIEGLARVDSAGKIVASIPKETFDPQTDVREISGLSEARLSAIESRGVPDIAPRIAPPAGGETQGHSWILHLPVISDRQVLGSMLIQISLDDVFHAHLESPGPRAIEERYRISATLNAKPVSAGPAVTPEGLHAVGEAALLGHALEVTLQPGREVFSLVAPALILLFAVVASVLTALCGLLWAQRRDTQDAKAQLFDALNRIASLSVALKAANLAGERSESESGQLRDEADRLLSTVSHEVRTPLNAIMGMFELIVSQAKTDNVRRKARTGLSAAQRLHRLMSNLLEHTKIRGGRLEVMRMYMPTGLLSRSWANTLEGLISHARHDVVAEVTVADDLPDRVYVDRERVEQIVVNLLDNAVKATTEGKVQVDMRRDGPKGENLVITVTDTGPGIPADFIDSIFLPFVYQEANPKAAASGLGLAISRDLARAMEGSLTAENLPEGGARFTLILRDAAGASGRDDRLRHSA</sequence>
<dbReference type="STRING" id="871652.SAMN04515673_101128"/>
<keyword evidence="3" id="KW-0597">Phosphoprotein</keyword>
<name>A0A1I6CP70_9RHOB</name>
<gene>
    <name evidence="8" type="ORF">SAMN04515673_101128</name>
</gene>
<feature type="transmembrane region" description="Helical" evidence="6">
    <location>
        <begin position="253"/>
        <end position="277"/>
    </location>
</feature>
<dbReference type="PANTHER" id="PTHR43047">
    <property type="entry name" value="TWO-COMPONENT HISTIDINE PROTEIN KINASE"/>
    <property type="match status" value="1"/>
</dbReference>
<dbReference type="Pfam" id="PF00512">
    <property type="entry name" value="HisKA"/>
    <property type="match status" value="1"/>
</dbReference>
<evidence type="ECO:0000256" key="6">
    <source>
        <dbReference type="SAM" id="Phobius"/>
    </source>
</evidence>
<feature type="domain" description="Histidine kinase" evidence="7">
    <location>
        <begin position="331"/>
        <end position="550"/>
    </location>
</feature>
<evidence type="ECO:0000259" key="7">
    <source>
        <dbReference type="PROSITE" id="PS50109"/>
    </source>
</evidence>
<protein>
    <recommendedName>
        <fullName evidence="2">histidine kinase</fullName>
        <ecNumber evidence="2">2.7.13.3</ecNumber>
    </recommendedName>
</protein>
<dbReference type="InterPro" id="IPR003594">
    <property type="entry name" value="HATPase_dom"/>
</dbReference>
<dbReference type="SMART" id="SM00388">
    <property type="entry name" value="HisKA"/>
    <property type="match status" value="1"/>
</dbReference>
<reference evidence="8 9" key="1">
    <citation type="submission" date="2016-10" db="EMBL/GenBank/DDBJ databases">
        <authorList>
            <person name="de Groot N.N."/>
        </authorList>
    </citation>
    <scope>NUCLEOTIDE SEQUENCE [LARGE SCALE GENOMIC DNA]</scope>
    <source>
        <strain evidence="9">KMM 9023,NRIC 0796,JCM 17311,KCTC 23692</strain>
    </source>
</reference>
<evidence type="ECO:0000313" key="9">
    <source>
        <dbReference type="Proteomes" id="UP000199302"/>
    </source>
</evidence>
<dbReference type="InterPro" id="IPR003661">
    <property type="entry name" value="HisK_dim/P_dom"/>
</dbReference>
<dbReference type="EC" id="2.7.13.3" evidence="2"/>
<keyword evidence="9" id="KW-1185">Reference proteome</keyword>
<evidence type="ECO:0000313" key="8">
    <source>
        <dbReference type="EMBL" id="SFQ94955.1"/>
    </source>
</evidence>
<proteinExistence type="predicted"/>
<comment type="catalytic activity">
    <reaction evidence="1">
        <text>ATP + protein L-histidine = ADP + protein N-phospho-L-histidine.</text>
        <dbReference type="EC" id="2.7.13.3"/>
    </reaction>
</comment>
<dbReference type="InterPro" id="IPR005467">
    <property type="entry name" value="His_kinase_dom"/>
</dbReference>
<dbReference type="EMBL" id="FOYI01000001">
    <property type="protein sequence ID" value="SFQ94955.1"/>
    <property type="molecule type" value="Genomic_DNA"/>
</dbReference>